<evidence type="ECO:0000313" key="2">
    <source>
        <dbReference type="EMBL" id="KNC85194.1"/>
    </source>
</evidence>
<evidence type="ECO:0000256" key="1">
    <source>
        <dbReference type="SAM" id="MobiDB-lite"/>
    </source>
</evidence>
<feature type="region of interest" description="Disordered" evidence="1">
    <location>
        <begin position="168"/>
        <end position="195"/>
    </location>
</feature>
<dbReference type="EMBL" id="KQ241715">
    <property type="protein sequence ID" value="KNC85194.1"/>
    <property type="molecule type" value="Genomic_DNA"/>
</dbReference>
<reference evidence="2 3" key="1">
    <citation type="submission" date="2011-02" db="EMBL/GenBank/DDBJ databases">
        <title>The Genome Sequence of Sphaeroforma arctica JP610.</title>
        <authorList>
            <consortium name="The Broad Institute Genome Sequencing Platform"/>
            <person name="Russ C."/>
            <person name="Cuomo C."/>
            <person name="Young S.K."/>
            <person name="Zeng Q."/>
            <person name="Gargeya S."/>
            <person name="Alvarado L."/>
            <person name="Berlin A."/>
            <person name="Chapman S.B."/>
            <person name="Chen Z."/>
            <person name="Freedman E."/>
            <person name="Gellesch M."/>
            <person name="Goldberg J."/>
            <person name="Griggs A."/>
            <person name="Gujja S."/>
            <person name="Heilman E."/>
            <person name="Heiman D."/>
            <person name="Howarth C."/>
            <person name="Mehta T."/>
            <person name="Neiman D."/>
            <person name="Pearson M."/>
            <person name="Roberts A."/>
            <person name="Saif S."/>
            <person name="Shea T."/>
            <person name="Shenoy N."/>
            <person name="Sisk P."/>
            <person name="Stolte C."/>
            <person name="Sykes S."/>
            <person name="White J."/>
            <person name="Yandava C."/>
            <person name="Burger G."/>
            <person name="Gray M.W."/>
            <person name="Holland P.W.H."/>
            <person name="King N."/>
            <person name="Lang F.B.F."/>
            <person name="Roger A.J."/>
            <person name="Ruiz-Trillo I."/>
            <person name="Haas B."/>
            <person name="Nusbaum C."/>
            <person name="Birren B."/>
        </authorList>
    </citation>
    <scope>NUCLEOTIDE SEQUENCE [LARGE SCALE GENOMIC DNA]</scope>
    <source>
        <strain evidence="2 3">JP610</strain>
    </source>
</reference>
<protein>
    <recommendedName>
        <fullName evidence="4">Cyclin N-terminal domain-containing protein</fullName>
    </recommendedName>
</protein>
<name>A0A0L0G8G0_9EUKA</name>
<accession>A0A0L0G8G0</accession>
<keyword evidence="3" id="KW-1185">Reference proteome</keyword>
<organism evidence="2 3">
    <name type="scientific">Sphaeroforma arctica JP610</name>
    <dbReference type="NCBI Taxonomy" id="667725"/>
    <lineage>
        <taxon>Eukaryota</taxon>
        <taxon>Ichthyosporea</taxon>
        <taxon>Ichthyophonida</taxon>
        <taxon>Sphaeroforma</taxon>
    </lineage>
</organism>
<proteinExistence type="predicted"/>
<dbReference type="Gene3D" id="1.10.472.10">
    <property type="entry name" value="Cyclin-like"/>
    <property type="match status" value="1"/>
</dbReference>
<dbReference type="Proteomes" id="UP000054560">
    <property type="component" value="Unassembled WGS sequence"/>
</dbReference>
<evidence type="ECO:0000313" key="3">
    <source>
        <dbReference type="Proteomes" id="UP000054560"/>
    </source>
</evidence>
<gene>
    <name evidence="2" type="ORF">SARC_02613</name>
</gene>
<dbReference type="GeneID" id="25903117"/>
<dbReference type="RefSeq" id="XP_014159096.1">
    <property type="nucleotide sequence ID" value="XM_014303621.1"/>
</dbReference>
<dbReference type="AlphaFoldDB" id="A0A0L0G8G0"/>
<evidence type="ECO:0008006" key="4">
    <source>
        <dbReference type="Google" id="ProtNLM"/>
    </source>
</evidence>
<sequence>MNTNMSKSGSADSALPPLSRFLDTTHSSFTECHLPSQYPNVPLPEFCESIVRTSKVQPTSVALSIHYMAKVIQNNVNVLQNQICHKCLFVACLVMSTENIQGQNCTADSIRASVGYMTLTQLHHIKTLVLQLLQYNVVVAPDILKVLEGCLDRDYIIKGWYWPANSPNMLDPPSAQDPEQTQYPRRPDHTANGFNTRQRLYSQPKNEYELDNTRQTPSSPDVLGYRGSANMQAINSTSALATRQKSLSRSGSSISFTIESILEMPSQVPFAKTIQTTPPMRQRRCHHPYSVRANML</sequence>